<gene>
    <name evidence="1" type="ORF">ACCO45_003035</name>
</gene>
<proteinExistence type="predicted"/>
<protein>
    <submittedName>
        <fullName evidence="1">Uncharacterized protein</fullName>
    </submittedName>
</protein>
<comment type="caution">
    <text evidence="1">The sequence shown here is derived from an EMBL/GenBank/DDBJ whole genome shotgun (WGS) entry which is preliminary data.</text>
</comment>
<organism evidence="1 2">
    <name type="scientific">Purpureocillium lilacinum</name>
    <name type="common">Paecilomyces lilacinus</name>
    <dbReference type="NCBI Taxonomy" id="33203"/>
    <lineage>
        <taxon>Eukaryota</taxon>
        <taxon>Fungi</taxon>
        <taxon>Dikarya</taxon>
        <taxon>Ascomycota</taxon>
        <taxon>Pezizomycotina</taxon>
        <taxon>Sordariomycetes</taxon>
        <taxon>Hypocreomycetidae</taxon>
        <taxon>Hypocreales</taxon>
        <taxon>Ophiocordycipitaceae</taxon>
        <taxon>Purpureocillium</taxon>
    </lineage>
</organism>
<evidence type="ECO:0000313" key="2">
    <source>
        <dbReference type="Proteomes" id="UP001638806"/>
    </source>
</evidence>
<name>A0ACC4DZM1_PURLI</name>
<dbReference type="Proteomes" id="UP001638806">
    <property type="component" value="Unassembled WGS sequence"/>
</dbReference>
<accession>A0ACC4DZM1</accession>
<keyword evidence="2" id="KW-1185">Reference proteome</keyword>
<sequence>MPNGGHPTRKAGVQVTGERRASLKPRDRVSRRRIHDAALRSIHVHRHVPLTQASANDQAVGPLSTFRCRRAYFPLLIRGGTSGKGAAWCPVRGGAWDEPDLVGGWDGTSSIGGSHNPAAQCA</sequence>
<evidence type="ECO:0000313" key="1">
    <source>
        <dbReference type="EMBL" id="KAL3961512.1"/>
    </source>
</evidence>
<reference evidence="1" key="1">
    <citation type="submission" date="2024-12" db="EMBL/GenBank/DDBJ databases">
        <title>Comparative genomics and development of molecular markers within Purpureocillium lilacinum and among Purpureocillium species.</title>
        <authorList>
            <person name="Yeh Z.-Y."/>
            <person name="Ni N.-T."/>
            <person name="Lo P.-H."/>
            <person name="Mushyakhwo K."/>
            <person name="Lin C.-F."/>
            <person name="Nai Y.-S."/>
        </authorList>
    </citation>
    <scope>NUCLEOTIDE SEQUENCE</scope>
    <source>
        <strain evidence="1">NCHU-NPUST-175</strain>
    </source>
</reference>
<dbReference type="EMBL" id="JBGNUJ010000003">
    <property type="protein sequence ID" value="KAL3961512.1"/>
    <property type="molecule type" value="Genomic_DNA"/>
</dbReference>